<dbReference type="Pfam" id="PF13535">
    <property type="entry name" value="ATP-grasp_4"/>
    <property type="match status" value="1"/>
</dbReference>
<dbReference type="PANTHER" id="PTHR43585:SF2">
    <property type="entry name" value="ATP-GRASP ENZYME FSQD"/>
    <property type="match status" value="1"/>
</dbReference>
<dbReference type="SUPFAM" id="SSF56059">
    <property type="entry name" value="Glutathione synthetase ATP-binding domain-like"/>
    <property type="match status" value="1"/>
</dbReference>
<dbReference type="AlphaFoldDB" id="A0A9W6VMC9"/>
<keyword evidence="3 4" id="KW-0067">ATP-binding</keyword>
<sequence length="428" mass="48275">MGVTDIFVLGLDEPNRRTLGRVPGAEHYRFHPLLTIPDLQEGDLPIGDLITKAIRELDEFDGEIGAIVGYWDFPVSSMVPLLCRRYGLPGPDLTGVIKCEHKFWSRLEQRQVLDDEVPEFALVDPDGDGHPPAGVKFPMWLKPVKSFSSELAFKVRDEREFAEAVEQIRLGIERVGKPFQYVLDQAAGLRLPPEVEQAGALSCLAEEAMSGVQAATEGFVHDGEVVVNGVLDSINYPDSSSFLRHQYPSQLPERVVSRMIEVSERVISRIGLDNSTFSVEFFVEPDSGRVRVLEINPRHSQSHAELFEYVDGVPNHHCMVQLGLGRRPDMPRGEGRYPIAAKWYHRRFSDAVVRRVPTEQEIERVRQEIPGVAVDVVPAAGQRLSDMDAQDSYSYELAFVYVGAENEAELERKYRRVTNALNFEFEEE</sequence>
<dbReference type="InterPro" id="IPR052032">
    <property type="entry name" value="ATP-dep_AA_Ligase"/>
</dbReference>
<dbReference type="PANTHER" id="PTHR43585">
    <property type="entry name" value="FUMIPYRROLE BIOSYNTHESIS PROTEIN C"/>
    <property type="match status" value="1"/>
</dbReference>
<keyword evidence="2 4" id="KW-0547">Nucleotide-binding</keyword>
<comment type="caution">
    <text evidence="6">The sequence shown here is derived from an EMBL/GenBank/DDBJ whole genome shotgun (WGS) entry which is preliminary data.</text>
</comment>
<dbReference type="RefSeq" id="WP_285491194.1">
    <property type="nucleotide sequence ID" value="NZ_BSTI01000036.1"/>
</dbReference>
<evidence type="ECO:0000256" key="1">
    <source>
        <dbReference type="ARBA" id="ARBA00022598"/>
    </source>
</evidence>
<dbReference type="GO" id="GO:0005524">
    <property type="term" value="F:ATP binding"/>
    <property type="evidence" value="ECO:0007669"/>
    <property type="project" value="UniProtKB-UniRule"/>
</dbReference>
<dbReference type="Proteomes" id="UP001165136">
    <property type="component" value="Unassembled WGS sequence"/>
</dbReference>
<protein>
    <recommendedName>
        <fullName evidence="5">ATP-grasp domain-containing protein</fullName>
    </recommendedName>
</protein>
<gene>
    <name evidence="6" type="ORF">Atai01_80250</name>
</gene>
<evidence type="ECO:0000313" key="6">
    <source>
        <dbReference type="EMBL" id="GLY71406.1"/>
    </source>
</evidence>
<dbReference type="EMBL" id="BSTI01000036">
    <property type="protein sequence ID" value="GLY71406.1"/>
    <property type="molecule type" value="Genomic_DNA"/>
</dbReference>
<dbReference type="InterPro" id="IPR011761">
    <property type="entry name" value="ATP-grasp"/>
</dbReference>
<keyword evidence="7" id="KW-1185">Reference proteome</keyword>
<dbReference type="GO" id="GO:0046872">
    <property type="term" value="F:metal ion binding"/>
    <property type="evidence" value="ECO:0007669"/>
    <property type="project" value="InterPro"/>
</dbReference>
<evidence type="ECO:0000256" key="2">
    <source>
        <dbReference type="ARBA" id="ARBA00022741"/>
    </source>
</evidence>
<organism evidence="6 7">
    <name type="scientific">Amycolatopsis taiwanensis</name>
    <dbReference type="NCBI Taxonomy" id="342230"/>
    <lineage>
        <taxon>Bacteria</taxon>
        <taxon>Bacillati</taxon>
        <taxon>Actinomycetota</taxon>
        <taxon>Actinomycetes</taxon>
        <taxon>Pseudonocardiales</taxon>
        <taxon>Pseudonocardiaceae</taxon>
        <taxon>Amycolatopsis</taxon>
    </lineage>
</organism>
<dbReference type="PROSITE" id="PS50975">
    <property type="entry name" value="ATP_GRASP"/>
    <property type="match status" value="1"/>
</dbReference>
<proteinExistence type="predicted"/>
<feature type="domain" description="ATP-grasp" evidence="5">
    <location>
        <begin position="107"/>
        <end position="324"/>
    </location>
</feature>
<keyword evidence="1" id="KW-0436">Ligase</keyword>
<evidence type="ECO:0000256" key="3">
    <source>
        <dbReference type="ARBA" id="ARBA00022840"/>
    </source>
</evidence>
<evidence type="ECO:0000256" key="4">
    <source>
        <dbReference type="PROSITE-ProRule" id="PRU00409"/>
    </source>
</evidence>
<reference evidence="6" key="1">
    <citation type="submission" date="2023-03" db="EMBL/GenBank/DDBJ databases">
        <title>Amycolatopsis taiwanensis NBRC 103393.</title>
        <authorList>
            <person name="Ichikawa N."/>
            <person name="Sato H."/>
            <person name="Tonouchi N."/>
        </authorList>
    </citation>
    <scope>NUCLEOTIDE SEQUENCE</scope>
    <source>
        <strain evidence="6">NBRC 103393</strain>
    </source>
</reference>
<dbReference type="GO" id="GO:0016874">
    <property type="term" value="F:ligase activity"/>
    <property type="evidence" value="ECO:0007669"/>
    <property type="project" value="UniProtKB-KW"/>
</dbReference>
<name>A0A9W6VMC9_9PSEU</name>
<evidence type="ECO:0000259" key="5">
    <source>
        <dbReference type="PROSITE" id="PS50975"/>
    </source>
</evidence>
<evidence type="ECO:0000313" key="7">
    <source>
        <dbReference type="Proteomes" id="UP001165136"/>
    </source>
</evidence>
<dbReference type="Gene3D" id="3.30.470.20">
    <property type="entry name" value="ATP-grasp fold, B domain"/>
    <property type="match status" value="1"/>
</dbReference>
<accession>A0A9W6VMC9</accession>